<dbReference type="Pfam" id="PF07338">
    <property type="entry name" value="YdgH_BhsA-like"/>
    <property type="match status" value="1"/>
</dbReference>
<name>A0A0H3MPV1_ECO7I</name>
<dbReference type="SUPFAM" id="SSF159871">
    <property type="entry name" value="YdgH-like"/>
    <property type="match status" value="1"/>
</dbReference>
<evidence type="ECO:0000256" key="2">
    <source>
        <dbReference type="SAM" id="SignalP"/>
    </source>
</evidence>
<gene>
    <name evidence="4" type="ordered locus">ECIAI39_3417</name>
</gene>
<keyword evidence="1 2" id="KW-0732">Signal</keyword>
<dbReference type="STRING" id="585057.ECIAI39_3417"/>
<dbReference type="PATRIC" id="fig|585057.6.peg.3546"/>
<dbReference type="Proteomes" id="UP000000749">
    <property type="component" value="Chromosome"/>
</dbReference>
<reference evidence="5" key="1">
    <citation type="journal article" date="2009" name="PLoS Genet.">
        <title>Organised genome dynamics in the Escherichia coli species results in highly diverse adaptive paths.</title>
        <authorList>
            <person name="Touchon M."/>
            <person name="Hoede C."/>
            <person name="Tenaillon O."/>
            <person name="Barbe V."/>
            <person name="Baeriswyl S."/>
            <person name="Bidet P."/>
            <person name="Bingen E."/>
            <person name="Bonacorsi S."/>
            <person name="Bouchier C."/>
            <person name="Bouvet O."/>
            <person name="Calteau A."/>
            <person name="Chiapello H."/>
            <person name="Clermont O."/>
            <person name="Cruveiller S."/>
            <person name="Danchin A."/>
            <person name="Diard M."/>
            <person name="Dossat C."/>
            <person name="Karoui M.E."/>
            <person name="Frapy E."/>
            <person name="Garry L."/>
            <person name="Ghigo J.M."/>
            <person name="Gilles A.M."/>
            <person name="Johnson J."/>
            <person name="Le Bouguenec C."/>
            <person name="Lescat M."/>
            <person name="Mangenot S."/>
            <person name="Martinez-Jehanne V."/>
            <person name="Matic I."/>
            <person name="Nassif X."/>
            <person name="Oztas S."/>
            <person name="Petit M.A."/>
            <person name="Pichon C."/>
            <person name="Rouy Z."/>
            <person name="Ruf C.S."/>
            <person name="Schneider D."/>
            <person name="Tourret J."/>
            <person name="Vacherie B."/>
            <person name="Vallenet D."/>
            <person name="Medigue C."/>
            <person name="Rocha E.P.C."/>
            <person name="Denamur E."/>
        </authorList>
    </citation>
    <scope>NUCLEOTIDE SEQUENCE [LARGE SCALE GENOMIC DNA]</scope>
    <source>
        <strain evidence="5">IAI39 / ExPEC</strain>
    </source>
</reference>
<dbReference type="AlphaFoldDB" id="A0A0H3MPV1"/>
<feature type="domain" description="YdgH/BhsA/McbA-like" evidence="3">
    <location>
        <begin position="38"/>
        <end position="88"/>
    </location>
</feature>
<sequence>MLMNYVICTTIVALGLILTGYATAADEINRQDVVGLMPSGYISVGNLYTPEEVATALKDKAEQAGGSHFRITSLGGKNKLDGTAIIYR</sequence>
<dbReference type="InterPro" id="IPR025543">
    <property type="entry name" value="Dodecin-like"/>
</dbReference>
<dbReference type="EMBL" id="CU928164">
    <property type="protein sequence ID" value="CAR19534.1"/>
    <property type="molecule type" value="Genomic_DNA"/>
</dbReference>
<feature type="signal peptide" evidence="2">
    <location>
        <begin position="1"/>
        <end position="24"/>
    </location>
</feature>
<dbReference type="InterPro" id="IPR010854">
    <property type="entry name" value="YdgH/BhsA/McbA-like_dom"/>
</dbReference>
<protein>
    <recommendedName>
        <fullName evidence="3">YdgH/BhsA/McbA-like domain-containing protein</fullName>
    </recommendedName>
</protein>
<feature type="chain" id="PRO_5002615839" description="YdgH/BhsA/McbA-like domain-containing protein" evidence="2">
    <location>
        <begin position="25"/>
        <end position="88"/>
    </location>
</feature>
<evidence type="ECO:0000313" key="4">
    <source>
        <dbReference type="EMBL" id="CAR19534.1"/>
    </source>
</evidence>
<evidence type="ECO:0000313" key="5">
    <source>
        <dbReference type="Proteomes" id="UP000000749"/>
    </source>
</evidence>
<dbReference type="Gene3D" id="3.30.1660.10">
    <property type="entry name" value="Flavin-binding protein dodecin"/>
    <property type="match status" value="1"/>
</dbReference>
<proteinExistence type="predicted"/>
<evidence type="ECO:0000256" key="1">
    <source>
        <dbReference type="ARBA" id="ARBA00022729"/>
    </source>
</evidence>
<evidence type="ECO:0000259" key="3">
    <source>
        <dbReference type="Pfam" id="PF07338"/>
    </source>
</evidence>
<organism evidence="4 5">
    <name type="scientific">Escherichia coli O7:K1 (strain IAI39 / ExPEC)</name>
    <dbReference type="NCBI Taxonomy" id="585057"/>
    <lineage>
        <taxon>Bacteria</taxon>
        <taxon>Pseudomonadati</taxon>
        <taxon>Pseudomonadota</taxon>
        <taxon>Gammaproteobacteria</taxon>
        <taxon>Enterobacterales</taxon>
        <taxon>Enterobacteriaceae</taxon>
        <taxon>Escherichia</taxon>
    </lineage>
</organism>
<dbReference type="HOGENOM" id="CLU_158602_2_1_6"/>
<dbReference type="InterPro" id="IPR036275">
    <property type="entry name" value="YdgH-like_sf"/>
</dbReference>
<dbReference type="KEGG" id="ect:ECIAI39_3417"/>
<accession>A0A0H3MPV1</accession>